<dbReference type="EMBL" id="FOYP01000001">
    <property type="protein sequence ID" value="SFR34845.1"/>
    <property type="molecule type" value="Genomic_DNA"/>
</dbReference>
<dbReference type="PANTHER" id="PTHR34580">
    <property type="match status" value="1"/>
</dbReference>
<evidence type="ECO:0000313" key="4">
    <source>
        <dbReference type="EMBL" id="SFR34845.1"/>
    </source>
</evidence>
<dbReference type="AlphaFoldDB" id="A0A1I6FY27"/>
<evidence type="ECO:0000256" key="2">
    <source>
        <dbReference type="ARBA" id="ARBA00023163"/>
    </source>
</evidence>
<dbReference type="STRING" id="390270.SAMN04488005_0717"/>
<evidence type="ECO:0000259" key="3">
    <source>
        <dbReference type="PROSITE" id="PS51000"/>
    </source>
</evidence>
<reference evidence="5" key="1">
    <citation type="submission" date="2016-10" db="EMBL/GenBank/DDBJ databases">
        <authorList>
            <person name="Varghese N."/>
            <person name="Submissions S."/>
        </authorList>
    </citation>
    <scope>NUCLEOTIDE SEQUENCE [LARGE SCALE GENOMIC DNA]</scope>
    <source>
        <strain evidence="5">DSM 26879</strain>
    </source>
</reference>
<dbReference type="PANTHER" id="PTHR34580:SF1">
    <property type="entry name" value="PROTEIN PAFC"/>
    <property type="match status" value="1"/>
</dbReference>
<dbReference type="Proteomes" id="UP000199478">
    <property type="component" value="Unassembled WGS sequence"/>
</dbReference>
<name>A0A1I6FY27_9RHOB</name>
<organism evidence="4 5">
    <name type="scientific">Yoonia tamlensis</name>
    <dbReference type="NCBI Taxonomy" id="390270"/>
    <lineage>
        <taxon>Bacteria</taxon>
        <taxon>Pseudomonadati</taxon>
        <taxon>Pseudomonadota</taxon>
        <taxon>Alphaproteobacteria</taxon>
        <taxon>Rhodobacterales</taxon>
        <taxon>Paracoccaceae</taxon>
        <taxon>Yoonia</taxon>
    </lineage>
</organism>
<dbReference type="Gene3D" id="1.10.10.10">
    <property type="entry name" value="Winged helix-like DNA-binding domain superfamily/Winged helix DNA-binding domain"/>
    <property type="match status" value="1"/>
</dbReference>
<keyword evidence="5" id="KW-1185">Reference proteome</keyword>
<protein>
    <submittedName>
        <fullName evidence="4">HTH domain-containing protein</fullName>
    </submittedName>
</protein>
<dbReference type="InterPro" id="IPR001034">
    <property type="entry name" value="DeoR_HTH"/>
</dbReference>
<gene>
    <name evidence="4" type="ORF">SAMN04488005_0717</name>
</gene>
<dbReference type="InterPro" id="IPR013196">
    <property type="entry name" value="HTH_11"/>
</dbReference>
<dbReference type="Pfam" id="PF13280">
    <property type="entry name" value="WYL"/>
    <property type="match status" value="1"/>
</dbReference>
<dbReference type="PROSITE" id="PS52050">
    <property type="entry name" value="WYL"/>
    <property type="match status" value="1"/>
</dbReference>
<dbReference type="CDD" id="cd00090">
    <property type="entry name" value="HTH_ARSR"/>
    <property type="match status" value="1"/>
</dbReference>
<proteinExistence type="predicted"/>
<evidence type="ECO:0000256" key="1">
    <source>
        <dbReference type="ARBA" id="ARBA00023015"/>
    </source>
</evidence>
<keyword evidence="1" id="KW-0805">Transcription regulation</keyword>
<feature type="domain" description="HTH deoR-type" evidence="3">
    <location>
        <begin position="16"/>
        <end position="71"/>
    </location>
</feature>
<dbReference type="InterPro" id="IPR011991">
    <property type="entry name" value="ArsR-like_HTH"/>
</dbReference>
<sequence length="252" mass="28173">MPKNDTFNGQVMKMNARHRQDNIVRHLRRNGTSTIAELAREAGASRRTVLRDISALRDAGFVIHSESGRGGGLQLDPQSVQTTARLSVAEVFALLISVASMRAAGNLPFSGLADTGLAKIEKALPADKIRDLRQFLDCLYVGTLAPQVDISDLGEIDPALLPAFEAAFLERRHLAFEYRDAKGVITQRSIEPQAMLILPPLWYLVAWDPARDGFRHFRMDRISGPNCVKDTHFRRRHVTFDDTVRPLHDAPR</sequence>
<accession>A0A1I6FY27</accession>
<dbReference type="InterPro" id="IPR051534">
    <property type="entry name" value="CBASS_pafABC_assoc_protein"/>
</dbReference>
<dbReference type="SUPFAM" id="SSF46785">
    <property type="entry name" value="Winged helix' DNA-binding domain"/>
    <property type="match status" value="1"/>
</dbReference>
<dbReference type="GO" id="GO:0003700">
    <property type="term" value="F:DNA-binding transcription factor activity"/>
    <property type="evidence" value="ECO:0007669"/>
    <property type="project" value="InterPro"/>
</dbReference>
<dbReference type="InterPro" id="IPR036388">
    <property type="entry name" value="WH-like_DNA-bd_sf"/>
</dbReference>
<dbReference type="PROSITE" id="PS51000">
    <property type="entry name" value="HTH_DEOR_2"/>
    <property type="match status" value="1"/>
</dbReference>
<evidence type="ECO:0000313" key="5">
    <source>
        <dbReference type="Proteomes" id="UP000199478"/>
    </source>
</evidence>
<dbReference type="InterPro" id="IPR036390">
    <property type="entry name" value="WH_DNA-bd_sf"/>
</dbReference>
<keyword evidence="2" id="KW-0804">Transcription</keyword>
<dbReference type="Pfam" id="PF08279">
    <property type="entry name" value="HTH_11"/>
    <property type="match status" value="1"/>
</dbReference>
<dbReference type="InterPro" id="IPR026881">
    <property type="entry name" value="WYL_dom"/>
</dbReference>